<keyword evidence="3" id="KW-1185">Reference proteome</keyword>
<dbReference type="Proteomes" id="UP000198651">
    <property type="component" value="Chromosome I"/>
</dbReference>
<dbReference type="PATRIC" id="fig|1561003.3.peg.619"/>
<evidence type="ECO:0000313" key="2">
    <source>
        <dbReference type="EMBL" id="CUT17451.1"/>
    </source>
</evidence>
<dbReference type="OrthoDB" id="9780267at2"/>
<sequence>MQLKKIFFTGLLIWTPVIVTVWIIKIVVMTLDGFISYLPAAWQPTHIFGAKFVGIGFMFSVVVLFLTGVLGSNYVGRRLVDWGESIICKIPIVSRIYSNVKQVSDTLLLDSNSSFGQVVLVDFFGSKSIAFVTGQSSFLVTSHLNRGDVEYLNVFVPTTPNPTSGYMLIVPSSAVVFLSLSVEQALKHVISMGSVNPETPEN</sequence>
<dbReference type="RefSeq" id="WP_157722247.1">
    <property type="nucleotide sequence ID" value="NZ_FLSL01000085.1"/>
</dbReference>
<organism evidence="2 3">
    <name type="scientific">Candidatus Ichthyocystis hellenicum</name>
    <dbReference type="NCBI Taxonomy" id="1561003"/>
    <lineage>
        <taxon>Bacteria</taxon>
        <taxon>Pseudomonadati</taxon>
        <taxon>Pseudomonadota</taxon>
        <taxon>Betaproteobacteria</taxon>
        <taxon>Burkholderiales</taxon>
        <taxon>Candidatus Ichthyocystis</taxon>
    </lineage>
</organism>
<keyword evidence="1" id="KW-1133">Transmembrane helix</keyword>
<gene>
    <name evidence="2" type="ORF">Ark11_0615</name>
</gene>
<keyword evidence="1" id="KW-0472">Membrane</keyword>
<dbReference type="AlphaFoldDB" id="A0A0S4M2F5"/>
<protein>
    <submittedName>
        <fullName evidence="2">Membrane protein, DUF502 domain</fullName>
    </submittedName>
</protein>
<dbReference type="Pfam" id="PF04367">
    <property type="entry name" value="DUF502"/>
    <property type="match status" value="1"/>
</dbReference>
<dbReference type="EMBL" id="LN906597">
    <property type="protein sequence ID" value="CUT17451.1"/>
    <property type="molecule type" value="Genomic_DNA"/>
</dbReference>
<evidence type="ECO:0000313" key="3">
    <source>
        <dbReference type="Proteomes" id="UP000198651"/>
    </source>
</evidence>
<accession>A0A0S4M2F5</accession>
<feature type="transmembrane region" description="Helical" evidence="1">
    <location>
        <begin position="48"/>
        <end position="70"/>
    </location>
</feature>
<name>A0A0S4M2F5_9BURK</name>
<evidence type="ECO:0000256" key="1">
    <source>
        <dbReference type="SAM" id="Phobius"/>
    </source>
</evidence>
<dbReference type="PANTHER" id="PTHR31876:SF26">
    <property type="entry name" value="PROTEIN LIKE COV 2"/>
    <property type="match status" value="1"/>
</dbReference>
<reference evidence="3" key="1">
    <citation type="submission" date="2015-11" db="EMBL/GenBank/DDBJ databases">
        <authorList>
            <person name="Seth-Smith H.M.B."/>
        </authorList>
    </citation>
    <scope>NUCLEOTIDE SEQUENCE [LARGE SCALE GENOMIC DNA]</scope>
    <source>
        <strain evidence="3">2013Ark11</strain>
    </source>
</reference>
<feature type="transmembrane region" description="Helical" evidence="1">
    <location>
        <begin position="7"/>
        <end position="28"/>
    </location>
</feature>
<dbReference type="InterPro" id="IPR007462">
    <property type="entry name" value="COV1-like"/>
</dbReference>
<keyword evidence="1" id="KW-0812">Transmembrane</keyword>
<dbReference type="PANTHER" id="PTHR31876">
    <property type="entry name" value="COV-LIKE PROTEIN 1"/>
    <property type="match status" value="1"/>
</dbReference>
<proteinExistence type="predicted"/>
<dbReference type="STRING" id="1561003.Ark11_0615"/>